<dbReference type="HOGENOM" id="CLU_2606012_0_0_1"/>
<dbReference type="Proteomes" id="UP000000560">
    <property type="component" value="Chromosome V"/>
</dbReference>
<sequence>MDTNQPVVDIVDIDGVVDIGSSSPEIEEHRIPIPLTNAKTSPLTTLHIEYIDDLPEYPTSHFQGYTYVVASRGRSQAEMEQIAHELLSA</sequence>
<dbReference type="EMBL" id="BN001305">
    <property type="protein sequence ID" value="CBF80834.1"/>
    <property type="molecule type" value="Genomic_DNA"/>
</dbReference>
<evidence type="ECO:0000313" key="1">
    <source>
        <dbReference type="EMBL" id="CBF80834.1"/>
    </source>
</evidence>
<dbReference type="RefSeq" id="XP_050468127.1">
    <property type="nucleotide sequence ID" value="XM_050612180.1"/>
</dbReference>
<dbReference type="AlphaFoldDB" id="C8VEU8"/>
<name>C8VEU8_EMENI</name>
<proteinExistence type="predicted"/>
<reference evidence="2" key="1">
    <citation type="journal article" date="2005" name="Nature">
        <title>Sequencing of Aspergillus nidulans and comparative analysis with A. fumigatus and A. oryzae.</title>
        <authorList>
            <person name="Galagan J.E."/>
            <person name="Calvo S.E."/>
            <person name="Cuomo C."/>
            <person name="Ma L.J."/>
            <person name="Wortman J.R."/>
            <person name="Batzoglou S."/>
            <person name="Lee S.I."/>
            <person name="Basturkmen M."/>
            <person name="Spevak C.C."/>
            <person name="Clutterbuck J."/>
            <person name="Kapitonov V."/>
            <person name="Jurka J."/>
            <person name="Scazzocchio C."/>
            <person name="Farman M."/>
            <person name="Butler J."/>
            <person name="Purcell S."/>
            <person name="Harris S."/>
            <person name="Braus G.H."/>
            <person name="Draht O."/>
            <person name="Busch S."/>
            <person name="D'Enfert C."/>
            <person name="Bouchier C."/>
            <person name="Goldman G.H."/>
            <person name="Bell-Pedersen D."/>
            <person name="Griffiths-Jones S."/>
            <person name="Doonan J.H."/>
            <person name="Yu J."/>
            <person name="Vienken K."/>
            <person name="Pain A."/>
            <person name="Freitag M."/>
            <person name="Selker E.U."/>
            <person name="Archer D.B."/>
            <person name="Penalva M.A."/>
            <person name="Oakley B.R."/>
            <person name="Momany M."/>
            <person name="Tanaka T."/>
            <person name="Kumagai T."/>
            <person name="Asai K."/>
            <person name="Machida M."/>
            <person name="Nierman W.C."/>
            <person name="Denning D.W."/>
            <person name="Caddick M."/>
            <person name="Hynes M."/>
            <person name="Paoletti M."/>
            <person name="Fischer R."/>
            <person name="Miller B."/>
            <person name="Dyer P."/>
            <person name="Sachs M.S."/>
            <person name="Osmani S.A."/>
            <person name="Birren B.W."/>
        </authorList>
    </citation>
    <scope>NUCLEOTIDE SEQUENCE [LARGE SCALE GENOMIC DNA]</scope>
    <source>
        <strain evidence="2">FGSC A4 / ATCC 38163 / CBS 112.46 / NRRL 194 / M139</strain>
    </source>
</reference>
<gene>
    <name evidence="1" type="ORF">ANIA_11623</name>
</gene>
<dbReference type="VEuPathDB" id="FungiDB:AN11623"/>
<keyword evidence="2" id="KW-1185">Reference proteome</keyword>
<organism evidence="1 2">
    <name type="scientific">Emericella nidulans (strain FGSC A4 / ATCC 38163 / CBS 112.46 / NRRL 194 / M139)</name>
    <name type="common">Aspergillus nidulans</name>
    <dbReference type="NCBI Taxonomy" id="227321"/>
    <lineage>
        <taxon>Eukaryota</taxon>
        <taxon>Fungi</taxon>
        <taxon>Dikarya</taxon>
        <taxon>Ascomycota</taxon>
        <taxon>Pezizomycotina</taxon>
        <taxon>Eurotiomycetes</taxon>
        <taxon>Eurotiomycetidae</taxon>
        <taxon>Eurotiales</taxon>
        <taxon>Aspergillaceae</taxon>
        <taxon>Aspergillus</taxon>
        <taxon>Aspergillus subgen. Nidulantes</taxon>
    </lineage>
</organism>
<reference evidence="2" key="2">
    <citation type="journal article" date="2009" name="Fungal Genet. Biol.">
        <title>The 2008 update of the Aspergillus nidulans genome annotation: a community effort.</title>
        <authorList>
            <person name="Wortman J.R."/>
            <person name="Gilsenan J.M."/>
            <person name="Joardar V."/>
            <person name="Deegan J."/>
            <person name="Clutterbuck J."/>
            <person name="Andersen M.R."/>
            <person name="Archer D."/>
            <person name="Bencina M."/>
            <person name="Braus G."/>
            <person name="Coutinho P."/>
            <person name="von Dohren H."/>
            <person name="Doonan J."/>
            <person name="Driessen A.J."/>
            <person name="Durek P."/>
            <person name="Espeso E."/>
            <person name="Fekete E."/>
            <person name="Flipphi M."/>
            <person name="Estrada C.G."/>
            <person name="Geysens S."/>
            <person name="Goldman G."/>
            <person name="de Groot P.W."/>
            <person name="Hansen K."/>
            <person name="Harris S.D."/>
            <person name="Heinekamp T."/>
            <person name="Helmstaedt K."/>
            <person name="Henrissat B."/>
            <person name="Hofmann G."/>
            <person name="Homan T."/>
            <person name="Horio T."/>
            <person name="Horiuchi H."/>
            <person name="James S."/>
            <person name="Jones M."/>
            <person name="Karaffa L."/>
            <person name="Karanyi Z."/>
            <person name="Kato M."/>
            <person name="Keller N."/>
            <person name="Kelly D.E."/>
            <person name="Kiel J.A."/>
            <person name="Kim J.M."/>
            <person name="van der Klei I.J."/>
            <person name="Klis F.M."/>
            <person name="Kovalchuk A."/>
            <person name="Krasevec N."/>
            <person name="Kubicek C.P."/>
            <person name="Liu B."/>
            <person name="Maccabe A."/>
            <person name="Meyer V."/>
            <person name="Mirabito P."/>
            <person name="Miskei M."/>
            <person name="Mos M."/>
            <person name="Mullins J."/>
            <person name="Nelson D.R."/>
            <person name="Nielsen J."/>
            <person name="Oakley B.R."/>
            <person name="Osmani S.A."/>
            <person name="Pakula T."/>
            <person name="Paszewski A."/>
            <person name="Paulsen I."/>
            <person name="Pilsyk S."/>
            <person name="Pocsi I."/>
            <person name="Punt P.J."/>
            <person name="Ram A.F."/>
            <person name="Ren Q."/>
            <person name="Robellet X."/>
            <person name="Robson G."/>
            <person name="Seiboth B."/>
            <person name="van Solingen P."/>
            <person name="Specht T."/>
            <person name="Sun J."/>
            <person name="Taheri-Talesh N."/>
            <person name="Takeshita N."/>
            <person name="Ussery D."/>
            <person name="vanKuyk P.A."/>
            <person name="Visser H."/>
            <person name="van de Vondervoort P.J."/>
            <person name="de Vries R.P."/>
            <person name="Walton J."/>
            <person name="Xiang X."/>
            <person name="Xiong Y."/>
            <person name="Zeng A.P."/>
            <person name="Brandt B.W."/>
            <person name="Cornell M.J."/>
            <person name="van den Hondel C.A."/>
            <person name="Visser J."/>
            <person name="Oliver S.G."/>
            <person name="Turner G."/>
        </authorList>
    </citation>
    <scope>GENOME REANNOTATION</scope>
    <source>
        <strain evidence="2">FGSC A4 / ATCC 38163 / CBS 112.46 / NRRL 194 / M139</strain>
    </source>
</reference>
<accession>C8VEU8</accession>
<protein>
    <submittedName>
        <fullName evidence="1">Uncharacterized protein</fullName>
    </submittedName>
</protein>
<dbReference type="KEGG" id="ani:ANIA_11623"/>
<dbReference type="InParanoid" id="C8VEU8"/>
<evidence type="ECO:0000313" key="2">
    <source>
        <dbReference type="Proteomes" id="UP000000560"/>
    </source>
</evidence>
<dbReference type="OrthoDB" id="4506300at2759"/>
<dbReference type="GeneID" id="74897182"/>